<dbReference type="AlphaFoldDB" id="A0A2I1HXE3"/>
<dbReference type="EMBL" id="LLXI01010650">
    <property type="protein sequence ID" value="PKY63513.1"/>
    <property type="molecule type" value="Genomic_DNA"/>
</dbReference>
<organism evidence="2 3">
    <name type="scientific">Rhizophagus irregularis</name>
    <dbReference type="NCBI Taxonomy" id="588596"/>
    <lineage>
        <taxon>Eukaryota</taxon>
        <taxon>Fungi</taxon>
        <taxon>Fungi incertae sedis</taxon>
        <taxon>Mucoromycota</taxon>
        <taxon>Glomeromycotina</taxon>
        <taxon>Glomeromycetes</taxon>
        <taxon>Glomerales</taxon>
        <taxon>Glomeraceae</taxon>
        <taxon>Rhizophagus</taxon>
    </lineage>
</organism>
<name>A0A2I1HXE3_9GLOM</name>
<sequence>DNDETSEVSGNDDHDLSEDEVSIEQFTAPNLMTMIINQIFEILTQILTLTIRGYFCGYSNIR</sequence>
<accession>A0A2I1HXE3</accession>
<proteinExistence type="predicted"/>
<feature type="region of interest" description="Disordered" evidence="1">
    <location>
        <begin position="1"/>
        <end position="20"/>
    </location>
</feature>
<evidence type="ECO:0000313" key="2">
    <source>
        <dbReference type="EMBL" id="PKY63513.1"/>
    </source>
</evidence>
<dbReference type="Proteomes" id="UP000234323">
    <property type="component" value="Unassembled WGS sequence"/>
</dbReference>
<evidence type="ECO:0000313" key="3">
    <source>
        <dbReference type="Proteomes" id="UP000234323"/>
    </source>
</evidence>
<comment type="caution">
    <text evidence="2">The sequence shown here is derived from an EMBL/GenBank/DDBJ whole genome shotgun (WGS) entry which is preliminary data.</text>
</comment>
<evidence type="ECO:0000256" key="1">
    <source>
        <dbReference type="SAM" id="MobiDB-lite"/>
    </source>
</evidence>
<feature type="non-terminal residue" evidence="2">
    <location>
        <position position="1"/>
    </location>
</feature>
<keyword evidence="3" id="KW-1185">Reference proteome</keyword>
<protein>
    <submittedName>
        <fullName evidence="2">Uncharacterized protein</fullName>
    </submittedName>
</protein>
<gene>
    <name evidence="2" type="ORF">RhiirA4_492724</name>
</gene>
<reference evidence="2 3" key="1">
    <citation type="submission" date="2015-10" db="EMBL/GenBank/DDBJ databases">
        <title>Genome analyses suggest a sexual origin of heterokaryosis in a supposedly ancient asexual fungus.</title>
        <authorList>
            <person name="Ropars J."/>
            <person name="Sedzielewska K."/>
            <person name="Noel J."/>
            <person name="Charron P."/>
            <person name="Farinelli L."/>
            <person name="Marton T."/>
            <person name="Kruger M."/>
            <person name="Pelin A."/>
            <person name="Brachmann A."/>
            <person name="Corradi N."/>
        </authorList>
    </citation>
    <scope>NUCLEOTIDE SEQUENCE [LARGE SCALE GENOMIC DNA]</scope>
    <source>
        <strain evidence="2 3">A4</strain>
    </source>
</reference>